<proteinExistence type="predicted"/>
<evidence type="ECO:0000256" key="1">
    <source>
        <dbReference type="SAM" id="MobiDB-lite"/>
    </source>
</evidence>
<dbReference type="Proteomes" id="UP000070457">
    <property type="component" value="Unassembled WGS sequence"/>
</dbReference>
<gene>
    <name evidence="3" type="ORF">TR69_WS6001001322</name>
</gene>
<protein>
    <submittedName>
        <fullName evidence="3">Uncharacterized protein</fullName>
    </submittedName>
</protein>
<accession>A0A136LWK8</accession>
<sequence length="199" mass="20950">MASATPNGSSDSGLIKILVIGCLVSVFGILCCAVCSVSSLVIFSGSPQPVYNSPVDVYEPGVNDPDSRYVPPVTRRPAGAGNEAPQPGDGSGSGQQPGGTDSDTQLSVEFDITDLSLSSDTVLQFKLYTDNDRKLAESNQFVFNPNTVAVSSDGTATLSWYHGPVTYSEADEPLYVVLYEVIPDSTGNPGLYELSKQTL</sequence>
<evidence type="ECO:0000256" key="2">
    <source>
        <dbReference type="SAM" id="Phobius"/>
    </source>
</evidence>
<organism evidence="3 4">
    <name type="scientific">candidate division WS6 bacterium OLB20</name>
    <dbReference type="NCBI Taxonomy" id="1617426"/>
    <lineage>
        <taxon>Bacteria</taxon>
        <taxon>Candidatus Dojkabacteria</taxon>
    </lineage>
</organism>
<evidence type="ECO:0000313" key="3">
    <source>
        <dbReference type="EMBL" id="KXK26029.1"/>
    </source>
</evidence>
<evidence type="ECO:0000313" key="4">
    <source>
        <dbReference type="Proteomes" id="UP000070457"/>
    </source>
</evidence>
<keyword evidence="2" id="KW-1133">Transmembrane helix</keyword>
<name>A0A136LWK8_9BACT</name>
<dbReference type="EMBL" id="JYNZ01000005">
    <property type="protein sequence ID" value="KXK26029.1"/>
    <property type="molecule type" value="Genomic_DNA"/>
</dbReference>
<reference evidence="3 4" key="1">
    <citation type="submission" date="2015-02" db="EMBL/GenBank/DDBJ databases">
        <title>Improved understanding of the partial-nitritation anammox process through 23 genomes representing the majority of the microbial community.</title>
        <authorList>
            <person name="Speth D.R."/>
            <person name="In T Zandt M."/>
            <person name="Guerrero Cruz S."/>
            <person name="Jetten M.S."/>
            <person name="Dutilh B.E."/>
        </authorList>
    </citation>
    <scope>NUCLEOTIDE SEQUENCE [LARGE SCALE GENOMIC DNA]</scope>
    <source>
        <strain evidence="3">OLB20</strain>
    </source>
</reference>
<keyword evidence="2" id="KW-0472">Membrane</keyword>
<feature type="transmembrane region" description="Helical" evidence="2">
    <location>
        <begin position="17"/>
        <end position="43"/>
    </location>
</feature>
<keyword evidence="2" id="KW-0812">Transmembrane</keyword>
<comment type="caution">
    <text evidence="3">The sequence shown here is derived from an EMBL/GenBank/DDBJ whole genome shotgun (WGS) entry which is preliminary data.</text>
</comment>
<dbReference type="AlphaFoldDB" id="A0A136LWK8"/>
<feature type="region of interest" description="Disordered" evidence="1">
    <location>
        <begin position="61"/>
        <end position="104"/>
    </location>
</feature>